<gene>
    <name evidence="1" type="ORF">K469DRAFT_705153</name>
</gene>
<dbReference type="Proteomes" id="UP000800200">
    <property type="component" value="Unassembled WGS sequence"/>
</dbReference>
<accession>A0A6A6E8L0</accession>
<name>A0A6A6E8L0_9PEZI</name>
<dbReference type="EMBL" id="ML994627">
    <property type="protein sequence ID" value="KAF2187463.1"/>
    <property type="molecule type" value="Genomic_DNA"/>
</dbReference>
<evidence type="ECO:0000313" key="1">
    <source>
        <dbReference type="EMBL" id="KAF2187463.1"/>
    </source>
</evidence>
<organism evidence="1 2">
    <name type="scientific">Zopfia rhizophila CBS 207.26</name>
    <dbReference type="NCBI Taxonomy" id="1314779"/>
    <lineage>
        <taxon>Eukaryota</taxon>
        <taxon>Fungi</taxon>
        <taxon>Dikarya</taxon>
        <taxon>Ascomycota</taxon>
        <taxon>Pezizomycotina</taxon>
        <taxon>Dothideomycetes</taxon>
        <taxon>Dothideomycetes incertae sedis</taxon>
        <taxon>Zopfiaceae</taxon>
        <taxon>Zopfia</taxon>
    </lineage>
</organism>
<dbReference type="AlphaFoldDB" id="A0A6A6E8L0"/>
<reference evidence="1" key="1">
    <citation type="journal article" date="2020" name="Stud. Mycol.">
        <title>101 Dothideomycetes genomes: a test case for predicting lifestyles and emergence of pathogens.</title>
        <authorList>
            <person name="Haridas S."/>
            <person name="Albert R."/>
            <person name="Binder M."/>
            <person name="Bloem J."/>
            <person name="Labutti K."/>
            <person name="Salamov A."/>
            <person name="Andreopoulos B."/>
            <person name="Baker S."/>
            <person name="Barry K."/>
            <person name="Bills G."/>
            <person name="Bluhm B."/>
            <person name="Cannon C."/>
            <person name="Castanera R."/>
            <person name="Culley D."/>
            <person name="Daum C."/>
            <person name="Ezra D."/>
            <person name="Gonzalez J."/>
            <person name="Henrissat B."/>
            <person name="Kuo A."/>
            <person name="Liang C."/>
            <person name="Lipzen A."/>
            <person name="Lutzoni F."/>
            <person name="Magnuson J."/>
            <person name="Mondo S."/>
            <person name="Nolan M."/>
            <person name="Ohm R."/>
            <person name="Pangilinan J."/>
            <person name="Park H.-J."/>
            <person name="Ramirez L."/>
            <person name="Alfaro M."/>
            <person name="Sun H."/>
            <person name="Tritt A."/>
            <person name="Yoshinaga Y."/>
            <person name="Zwiers L.-H."/>
            <person name="Turgeon B."/>
            <person name="Goodwin S."/>
            <person name="Spatafora J."/>
            <person name="Crous P."/>
            <person name="Grigoriev I."/>
        </authorList>
    </citation>
    <scope>NUCLEOTIDE SEQUENCE</scope>
    <source>
        <strain evidence="1">CBS 207.26</strain>
    </source>
</reference>
<sequence length="51" mass="5775">MDMPPPFLALPLELRNRIYDFNTLYAPDPTPAPLQGTSSIISFTGKFYNEI</sequence>
<protein>
    <submittedName>
        <fullName evidence="1">Uncharacterized protein</fullName>
    </submittedName>
</protein>
<proteinExistence type="predicted"/>
<evidence type="ECO:0000313" key="2">
    <source>
        <dbReference type="Proteomes" id="UP000800200"/>
    </source>
</evidence>
<keyword evidence="2" id="KW-1185">Reference proteome</keyword>